<sequence length="39" mass="4473">MKYANAILDNGYQRQAHHLSFAIFIAKHLVYIGQLRLTG</sequence>
<evidence type="ECO:0000313" key="1">
    <source>
        <dbReference type="EMBL" id="EZJ80443.1"/>
    </source>
</evidence>
<protein>
    <submittedName>
        <fullName evidence="1">Uncharacterized protein</fullName>
    </submittedName>
</protein>
<proteinExistence type="predicted"/>
<evidence type="ECO:0000313" key="2">
    <source>
        <dbReference type="Proteomes" id="UP000024043"/>
    </source>
</evidence>
<name>A0AAN4NMS2_ECOLX</name>
<comment type="caution">
    <text evidence="1">The sequence shown here is derived from an EMBL/GenBank/DDBJ whole genome shotgun (WGS) entry which is preliminary data.</text>
</comment>
<dbReference type="Proteomes" id="UP000024043">
    <property type="component" value="Unassembled WGS sequence"/>
</dbReference>
<gene>
    <name evidence="1" type="ORF">AC00_5034</name>
</gene>
<organism evidence="1 2">
    <name type="scientific">Escherichia coli 1-250-04_S3_C1</name>
    <dbReference type="NCBI Taxonomy" id="1444135"/>
    <lineage>
        <taxon>Bacteria</taxon>
        <taxon>Pseudomonadati</taxon>
        <taxon>Pseudomonadota</taxon>
        <taxon>Gammaproteobacteria</taxon>
        <taxon>Enterobacterales</taxon>
        <taxon>Enterobacteriaceae</taxon>
        <taxon>Escherichia</taxon>
    </lineage>
</organism>
<dbReference type="EMBL" id="JJLU01000149">
    <property type="protein sequence ID" value="EZJ80443.1"/>
    <property type="molecule type" value="Genomic_DNA"/>
</dbReference>
<dbReference type="AlphaFoldDB" id="A0AAN4NMS2"/>
<accession>A0AAN4NMS2</accession>
<reference evidence="1 2" key="1">
    <citation type="submission" date="2014-03" db="EMBL/GenBank/DDBJ databases">
        <title>Genetic Variability of E. coli after antibiotic treatment.</title>
        <authorList>
            <person name="Silbergeld E."/>
            <person name="Coles C."/>
            <person name="Seidman J.C."/>
            <person name="You Y."/>
            <person name="George J."/>
            <person name="Nadendla S."/>
            <person name="Huot H."/>
            <person name="Daugherty S.C."/>
            <person name="Nagaraj S."/>
            <person name="Ott S."/>
            <person name="Klega K."/>
            <person name="Rasko D."/>
        </authorList>
    </citation>
    <scope>NUCLEOTIDE SEQUENCE [LARGE SCALE GENOMIC DNA]</scope>
    <source>
        <strain evidence="1 2">1-250-04_S3_C1</strain>
    </source>
</reference>